<accession>A0A9Q0JIL6</accession>
<dbReference type="GO" id="GO:0009736">
    <property type="term" value="P:cytokinin-activated signaling pathway"/>
    <property type="evidence" value="ECO:0007669"/>
    <property type="project" value="TreeGrafter"/>
</dbReference>
<keyword evidence="5" id="KW-1185">Reference proteome</keyword>
<dbReference type="InterPro" id="IPR044299">
    <property type="entry name" value="GIS3/ZFP5/ZFP6"/>
</dbReference>
<keyword evidence="1" id="KW-0479">Metal-binding</keyword>
<dbReference type="AlphaFoldDB" id="A0A9Q0JIL6"/>
<protein>
    <recommendedName>
        <fullName evidence="3">C2H2-type domain-containing protein</fullName>
    </recommendedName>
</protein>
<dbReference type="GO" id="GO:0005634">
    <property type="term" value="C:nucleus"/>
    <property type="evidence" value="ECO:0007669"/>
    <property type="project" value="TreeGrafter"/>
</dbReference>
<dbReference type="InterPro" id="IPR013087">
    <property type="entry name" value="Znf_C2H2_type"/>
</dbReference>
<organism evidence="4 5">
    <name type="scientific">Turnera subulata</name>
    <dbReference type="NCBI Taxonomy" id="218843"/>
    <lineage>
        <taxon>Eukaryota</taxon>
        <taxon>Viridiplantae</taxon>
        <taxon>Streptophyta</taxon>
        <taxon>Embryophyta</taxon>
        <taxon>Tracheophyta</taxon>
        <taxon>Spermatophyta</taxon>
        <taxon>Magnoliopsida</taxon>
        <taxon>eudicotyledons</taxon>
        <taxon>Gunneridae</taxon>
        <taxon>Pentapetalae</taxon>
        <taxon>rosids</taxon>
        <taxon>fabids</taxon>
        <taxon>Malpighiales</taxon>
        <taxon>Passifloraceae</taxon>
        <taxon>Turnera</taxon>
    </lineage>
</organism>
<feature type="domain" description="C2H2-type" evidence="3">
    <location>
        <begin position="54"/>
        <end position="81"/>
    </location>
</feature>
<keyword evidence="1" id="KW-0863">Zinc-finger</keyword>
<dbReference type="Gene3D" id="3.30.160.60">
    <property type="entry name" value="Classic Zinc Finger"/>
    <property type="match status" value="1"/>
</dbReference>
<dbReference type="PANTHER" id="PTHR46353">
    <property type="entry name" value="ZINC FINGER PROTEIN 5"/>
    <property type="match status" value="1"/>
</dbReference>
<name>A0A9Q0JIL6_9ROSI</name>
<dbReference type="GO" id="GO:0003700">
    <property type="term" value="F:DNA-binding transcription factor activity"/>
    <property type="evidence" value="ECO:0007669"/>
    <property type="project" value="TreeGrafter"/>
</dbReference>
<sequence length="201" mass="22859">MEVKVLRLFGFEVNAQPKAEDYDLDGSGSGNQTRQVDKTTTKRNSAYGSQLKKYECQFCLKRFRNSQALGGHQNAHKKERLKKRRMQLQERNECLNFYLHSPQSRNIPIYSHSLPWIGAFASSLPEFAFNFGQPPLNFSPMYQGQNLQLYNASHVSIPKPIVLAPQSISQDSCNQPVLVKPSPSYVSKDCQSLYVQLELAN</sequence>
<evidence type="ECO:0000313" key="5">
    <source>
        <dbReference type="Proteomes" id="UP001141552"/>
    </source>
</evidence>
<dbReference type="Proteomes" id="UP001141552">
    <property type="component" value="Unassembled WGS sequence"/>
</dbReference>
<dbReference type="PROSITE" id="PS50157">
    <property type="entry name" value="ZINC_FINGER_C2H2_2"/>
    <property type="match status" value="1"/>
</dbReference>
<keyword evidence="1" id="KW-0862">Zinc</keyword>
<dbReference type="GO" id="GO:0000976">
    <property type="term" value="F:transcription cis-regulatory region binding"/>
    <property type="evidence" value="ECO:0007669"/>
    <property type="project" value="TreeGrafter"/>
</dbReference>
<evidence type="ECO:0000256" key="2">
    <source>
        <dbReference type="SAM" id="MobiDB-lite"/>
    </source>
</evidence>
<dbReference type="GO" id="GO:0008270">
    <property type="term" value="F:zinc ion binding"/>
    <property type="evidence" value="ECO:0007669"/>
    <property type="project" value="UniProtKB-KW"/>
</dbReference>
<dbReference type="OrthoDB" id="1939583at2759"/>
<dbReference type="GO" id="GO:0009740">
    <property type="term" value="P:gibberellic acid mediated signaling pathway"/>
    <property type="evidence" value="ECO:0007669"/>
    <property type="project" value="TreeGrafter"/>
</dbReference>
<comment type="caution">
    <text evidence="4">The sequence shown here is derived from an EMBL/GenBank/DDBJ whole genome shotgun (WGS) entry which is preliminary data.</text>
</comment>
<reference evidence="4" key="1">
    <citation type="submission" date="2022-02" db="EMBL/GenBank/DDBJ databases">
        <authorList>
            <person name="Henning P.M."/>
            <person name="McCubbin A.G."/>
            <person name="Shore J.S."/>
        </authorList>
    </citation>
    <scope>NUCLEOTIDE SEQUENCE</scope>
    <source>
        <strain evidence="4">F60SS</strain>
        <tissue evidence="4">Leaves</tissue>
    </source>
</reference>
<proteinExistence type="predicted"/>
<feature type="region of interest" description="Disordered" evidence="2">
    <location>
        <begin position="20"/>
        <end position="44"/>
    </location>
</feature>
<gene>
    <name evidence="4" type="ORF">Tsubulata_041109</name>
</gene>
<dbReference type="Pfam" id="PF13912">
    <property type="entry name" value="zf-C2H2_6"/>
    <property type="match status" value="1"/>
</dbReference>
<dbReference type="SUPFAM" id="SSF57667">
    <property type="entry name" value="beta-beta-alpha zinc fingers"/>
    <property type="match status" value="1"/>
</dbReference>
<evidence type="ECO:0000259" key="3">
    <source>
        <dbReference type="PROSITE" id="PS50157"/>
    </source>
</evidence>
<dbReference type="InterPro" id="IPR036236">
    <property type="entry name" value="Znf_C2H2_sf"/>
</dbReference>
<dbReference type="EMBL" id="JAKUCV010002476">
    <property type="protein sequence ID" value="KAJ4842507.1"/>
    <property type="molecule type" value="Genomic_DNA"/>
</dbReference>
<dbReference type="PANTHER" id="PTHR46353:SF5">
    <property type="entry name" value="ZINC FINGER PROTEIN 5"/>
    <property type="match status" value="1"/>
</dbReference>
<dbReference type="GO" id="GO:0010090">
    <property type="term" value="P:trichome morphogenesis"/>
    <property type="evidence" value="ECO:0007669"/>
    <property type="project" value="InterPro"/>
</dbReference>
<reference evidence="4" key="2">
    <citation type="journal article" date="2023" name="Plants (Basel)">
        <title>Annotation of the Turnera subulata (Passifloraceae) Draft Genome Reveals the S-Locus Evolved after the Divergence of Turneroideae from Passifloroideae in a Stepwise Manner.</title>
        <authorList>
            <person name="Henning P.M."/>
            <person name="Roalson E.H."/>
            <person name="Mir W."/>
            <person name="McCubbin A.G."/>
            <person name="Shore J.S."/>
        </authorList>
    </citation>
    <scope>NUCLEOTIDE SEQUENCE</scope>
    <source>
        <strain evidence="4">F60SS</strain>
    </source>
</reference>
<dbReference type="PROSITE" id="PS00028">
    <property type="entry name" value="ZINC_FINGER_C2H2_1"/>
    <property type="match status" value="1"/>
</dbReference>
<evidence type="ECO:0000256" key="1">
    <source>
        <dbReference type="PROSITE-ProRule" id="PRU00042"/>
    </source>
</evidence>
<evidence type="ECO:0000313" key="4">
    <source>
        <dbReference type="EMBL" id="KAJ4842507.1"/>
    </source>
</evidence>